<dbReference type="Gene3D" id="2.60.40.1220">
    <property type="match status" value="1"/>
</dbReference>
<dbReference type="RefSeq" id="WP_123738527.1">
    <property type="nucleotide sequence ID" value="NZ_RKHQ01000001.1"/>
</dbReference>
<evidence type="ECO:0000256" key="1">
    <source>
        <dbReference type="ARBA" id="ARBA00004196"/>
    </source>
</evidence>
<feature type="chain" id="PRO_5018019411" description="CopC domain-containing protein" evidence="7">
    <location>
        <begin position="26"/>
        <end position="198"/>
    </location>
</feature>
<dbReference type="AlphaFoldDB" id="A0A3N2D969"/>
<protein>
    <recommendedName>
        <fullName evidence="8">CopC domain-containing protein</fullName>
    </recommendedName>
</protein>
<keyword evidence="3 7" id="KW-0732">Signal</keyword>
<dbReference type="GO" id="GO:0030313">
    <property type="term" value="C:cell envelope"/>
    <property type="evidence" value="ECO:0007669"/>
    <property type="project" value="UniProtKB-SubCell"/>
</dbReference>
<evidence type="ECO:0000256" key="5">
    <source>
        <dbReference type="SAM" id="MobiDB-lite"/>
    </source>
</evidence>
<feature type="region of interest" description="Disordered" evidence="5">
    <location>
        <begin position="118"/>
        <end position="157"/>
    </location>
</feature>
<dbReference type="SUPFAM" id="SSF81296">
    <property type="entry name" value="E set domains"/>
    <property type="match status" value="1"/>
</dbReference>
<evidence type="ECO:0000313" key="10">
    <source>
        <dbReference type="Proteomes" id="UP000275356"/>
    </source>
</evidence>
<evidence type="ECO:0000256" key="6">
    <source>
        <dbReference type="SAM" id="Phobius"/>
    </source>
</evidence>
<comment type="caution">
    <text evidence="9">The sequence shown here is derived from an EMBL/GenBank/DDBJ whole genome shotgun (WGS) entry which is preliminary data.</text>
</comment>
<dbReference type="GO" id="GO:0046688">
    <property type="term" value="P:response to copper ion"/>
    <property type="evidence" value="ECO:0007669"/>
    <property type="project" value="InterPro"/>
</dbReference>
<evidence type="ECO:0000313" key="9">
    <source>
        <dbReference type="EMBL" id="ROR96335.1"/>
    </source>
</evidence>
<organism evidence="9 10">
    <name type="scientific">Salana multivorans</name>
    <dbReference type="NCBI Taxonomy" id="120377"/>
    <lineage>
        <taxon>Bacteria</taxon>
        <taxon>Bacillati</taxon>
        <taxon>Actinomycetota</taxon>
        <taxon>Actinomycetes</taxon>
        <taxon>Micrococcales</taxon>
        <taxon>Beutenbergiaceae</taxon>
        <taxon>Salana</taxon>
    </lineage>
</organism>
<keyword evidence="2" id="KW-0479">Metal-binding</keyword>
<dbReference type="PANTHER" id="PTHR34820:SF4">
    <property type="entry name" value="INNER MEMBRANE PROTEIN YEBZ"/>
    <property type="match status" value="1"/>
</dbReference>
<keyword evidence="4" id="KW-0186">Copper</keyword>
<dbReference type="GO" id="GO:0042597">
    <property type="term" value="C:periplasmic space"/>
    <property type="evidence" value="ECO:0007669"/>
    <property type="project" value="InterPro"/>
</dbReference>
<evidence type="ECO:0000256" key="2">
    <source>
        <dbReference type="ARBA" id="ARBA00022723"/>
    </source>
</evidence>
<evidence type="ECO:0000256" key="7">
    <source>
        <dbReference type="SAM" id="SignalP"/>
    </source>
</evidence>
<keyword evidence="6" id="KW-0472">Membrane</keyword>
<dbReference type="InterPro" id="IPR014756">
    <property type="entry name" value="Ig_E-set"/>
</dbReference>
<keyword evidence="6" id="KW-0812">Transmembrane</keyword>
<dbReference type="Proteomes" id="UP000275356">
    <property type="component" value="Unassembled WGS sequence"/>
</dbReference>
<evidence type="ECO:0000256" key="4">
    <source>
        <dbReference type="ARBA" id="ARBA00023008"/>
    </source>
</evidence>
<feature type="domain" description="CopC" evidence="8">
    <location>
        <begin position="26"/>
        <end position="117"/>
    </location>
</feature>
<dbReference type="GO" id="GO:0006825">
    <property type="term" value="P:copper ion transport"/>
    <property type="evidence" value="ECO:0007669"/>
    <property type="project" value="InterPro"/>
</dbReference>
<feature type="transmembrane region" description="Helical" evidence="6">
    <location>
        <begin position="165"/>
        <end position="184"/>
    </location>
</feature>
<dbReference type="InterPro" id="IPR014755">
    <property type="entry name" value="Cu-Rt/internalin_Ig-like"/>
</dbReference>
<dbReference type="InterPro" id="IPR007348">
    <property type="entry name" value="CopC_dom"/>
</dbReference>
<feature type="compositionally biased region" description="Low complexity" evidence="5">
    <location>
        <begin position="121"/>
        <end position="143"/>
    </location>
</feature>
<dbReference type="PANTHER" id="PTHR34820">
    <property type="entry name" value="INNER MEMBRANE PROTEIN YEBZ"/>
    <property type="match status" value="1"/>
</dbReference>
<dbReference type="GO" id="GO:0005507">
    <property type="term" value="F:copper ion binding"/>
    <property type="evidence" value="ECO:0007669"/>
    <property type="project" value="InterPro"/>
</dbReference>
<dbReference type="EMBL" id="RKHQ01000001">
    <property type="protein sequence ID" value="ROR96335.1"/>
    <property type="molecule type" value="Genomic_DNA"/>
</dbReference>
<gene>
    <name evidence="9" type="ORF">EDD28_0918</name>
</gene>
<evidence type="ECO:0000259" key="8">
    <source>
        <dbReference type="Pfam" id="PF04234"/>
    </source>
</evidence>
<dbReference type="Pfam" id="PF04234">
    <property type="entry name" value="CopC"/>
    <property type="match status" value="1"/>
</dbReference>
<name>A0A3N2D969_9MICO</name>
<keyword evidence="10" id="KW-1185">Reference proteome</keyword>
<dbReference type="GO" id="GO:0005886">
    <property type="term" value="C:plasma membrane"/>
    <property type="evidence" value="ECO:0007669"/>
    <property type="project" value="TreeGrafter"/>
</dbReference>
<feature type="signal peptide" evidence="7">
    <location>
        <begin position="1"/>
        <end position="25"/>
    </location>
</feature>
<evidence type="ECO:0000256" key="3">
    <source>
        <dbReference type="ARBA" id="ARBA00022729"/>
    </source>
</evidence>
<reference evidence="9 10" key="1">
    <citation type="submission" date="2018-11" db="EMBL/GenBank/DDBJ databases">
        <title>Sequencing the genomes of 1000 actinobacteria strains.</title>
        <authorList>
            <person name="Klenk H.-P."/>
        </authorList>
    </citation>
    <scope>NUCLEOTIDE SEQUENCE [LARGE SCALE GENOMIC DNA]</scope>
    <source>
        <strain evidence="9 10">DSM 13521</strain>
    </source>
</reference>
<dbReference type="OrthoDB" id="5242236at2"/>
<sequence>MPTRRWVAAGMLALALVLVAPVAHGHDELVSSVPLAGEVLDEPPTQVVLTMSAEPLEIGTTVMVTDLDGVDHATGLSLSGNDAVVDLADLTEGFYDVRWRVVSSDGHPISGLIPFTVGDVGPRPGADGSPPASAAQPSTDSAPSAPPAPSPGAEDRVAGQGVGRVLGIAAAGAVGALVLWWMVGRLASLRRDRRSHPN</sequence>
<dbReference type="InterPro" id="IPR032694">
    <property type="entry name" value="CopC/D"/>
</dbReference>
<comment type="subcellular location">
    <subcellularLocation>
        <location evidence="1">Cell envelope</location>
    </subcellularLocation>
</comment>
<accession>A0A3N2D969</accession>
<proteinExistence type="predicted"/>
<keyword evidence="6" id="KW-1133">Transmembrane helix</keyword>